<keyword evidence="2" id="KW-1185">Reference proteome</keyword>
<gene>
    <name evidence="1" type="ORF">XA3_18350</name>
</gene>
<dbReference type="AlphaFoldDB" id="A0AAU9D6D8"/>
<dbReference type="EMBL" id="AP026802">
    <property type="protein sequence ID" value="BDR59394.1"/>
    <property type="molecule type" value="Genomic_DNA"/>
</dbReference>
<name>A0AAU9D6D8_9LACO</name>
<sequence>MNNKLSTRNKTFGTGTSNKIKIEIIKKIKSKIIPPKKYGRNFILGVNLDGTTLLEVSKNDR</sequence>
<protein>
    <submittedName>
        <fullName evidence="1">Uncharacterized protein</fullName>
    </submittedName>
</protein>
<dbReference type="Proteomes" id="UP001321861">
    <property type="component" value="Chromosome"/>
</dbReference>
<evidence type="ECO:0000313" key="1">
    <source>
        <dbReference type="EMBL" id="BDR59394.1"/>
    </source>
</evidence>
<accession>A0AAU9D6D8</accession>
<organism evidence="1 2">
    <name type="scientific">Xylocopilactobacillus apicola</name>
    <dbReference type="NCBI Taxonomy" id="2932184"/>
    <lineage>
        <taxon>Bacteria</taxon>
        <taxon>Bacillati</taxon>
        <taxon>Bacillota</taxon>
        <taxon>Bacilli</taxon>
        <taxon>Lactobacillales</taxon>
        <taxon>Lactobacillaceae</taxon>
        <taxon>Xylocopilactobacillus</taxon>
    </lineage>
</organism>
<proteinExistence type="predicted"/>
<dbReference type="KEGG" id="xap:XA3_18350"/>
<reference evidence="1 2" key="1">
    <citation type="journal article" date="2023" name="Microbiol. Spectr.">
        <title>Symbiosis of Carpenter Bees with Uncharacterized Lactic Acid Bacteria Showing NAD Auxotrophy.</title>
        <authorList>
            <person name="Kawasaki S."/>
            <person name="Ozawa K."/>
            <person name="Mori T."/>
            <person name="Yamamoto A."/>
            <person name="Ito M."/>
            <person name="Ohkuma M."/>
            <person name="Sakamoto M."/>
            <person name="Matsutani M."/>
        </authorList>
    </citation>
    <scope>NUCLEOTIDE SEQUENCE [LARGE SCALE GENOMIC DNA]</scope>
    <source>
        <strain evidence="1 2">XA3</strain>
    </source>
</reference>
<evidence type="ECO:0000313" key="2">
    <source>
        <dbReference type="Proteomes" id="UP001321861"/>
    </source>
</evidence>